<keyword evidence="10" id="KW-0788">Thiol protease</keyword>
<keyword evidence="5" id="KW-0548">Nucleotidyltransferase</keyword>
<dbReference type="Pfam" id="PF01443">
    <property type="entry name" value="Viral_helicase1"/>
    <property type="match status" value="1"/>
</dbReference>
<feature type="domain" description="(+)RNA virus helicase C-terminal" evidence="16">
    <location>
        <begin position="771"/>
        <end position="1043"/>
    </location>
</feature>
<dbReference type="InterPro" id="IPR044371">
    <property type="entry name" value="Macro_X_NSP3-like"/>
</dbReference>
<dbReference type="EMBL" id="KX589065">
    <property type="protein sequence ID" value="APA34844.1"/>
    <property type="molecule type" value="Genomic_RNA"/>
</dbReference>
<keyword evidence="7" id="KW-0547">Nucleotide-binding</keyword>
<dbReference type="InterPro" id="IPR001788">
    <property type="entry name" value="RNA-dep_RNA_pol_alsuvir"/>
</dbReference>
<dbReference type="Pfam" id="PF01660">
    <property type="entry name" value="Vmethyltransf"/>
    <property type="match status" value="1"/>
</dbReference>
<evidence type="ECO:0000256" key="11">
    <source>
        <dbReference type="ARBA" id="ARBA00022833"/>
    </source>
</evidence>
<dbReference type="GO" id="GO:0046872">
    <property type="term" value="F:metal ion binding"/>
    <property type="evidence" value="ECO:0007669"/>
    <property type="project" value="UniProtKB-KW"/>
</dbReference>
<dbReference type="Proteomes" id="UP000831424">
    <property type="component" value="Segment"/>
</dbReference>
<keyword evidence="2" id="KW-0696">RNA-directed RNA polymerase</keyword>
<evidence type="ECO:0000256" key="12">
    <source>
        <dbReference type="ARBA" id="ARBA00022840"/>
    </source>
</evidence>
<evidence type="ECO:0000256" key="6">
    <source>
        <dbReference type="ARBA" id="ARBA00022723"/>
    </source>
</evidence>
<evidence type="ECO:0000256" key="2">
    <source>
        <dbReference type="ARBA" id="ARBA00022484"/>
    </source>
</evidence>
<evidence type="ECO:0000256" key="13">
    <source>
        <dbReference type="ARBA" id="ARBA00022953"/>
    </source>
</evidence>
<comment type="cofactor">
    <cofactor evidence="1">
        <name>Mg(2+)</name>
        <dbReference type="ChEBI" id="CHEBI:18420"/>
    </cofactor>
</comment>
<dbReference type="GO" id="GO:0003968">
    <property type="term" value="F:RNA-directed RNA polymerase activity"/>
    <property type="evidence" value="ECO:0007669"/>
    <property type="project" value="UniProtKB-KW"/>
</dbReference>
<dbReference type="GO" id="GO:0006396">
    <property type="term" value="P:RNA processing"/>
    <property type="evidence" value="ECO:0007669"/>
    <property type="project" value="InterPro"/>
</dbReference>
<dbReference type="CDD" id="cd21557">
    <property type="entry name" value="Macro_X_Nsp3-like"/>
    <property type="match status" value="1"/>
</dbReference>
<evidence type="ECO:0000256" key="4">
    <source>
        <dbReference type="ARBA" id="ARBA00022679"/>
    </source>
</evidence>
<dbReference type="CDD" id="cd18809">
    <property type="entry name" value="SF1_C_RecD"/>
    <property type="match status" value="1"/>
</dbReference>
<dbReference type="InterPro" id="IPR002589">
    <property type="entry name" value="Macro_dom"/>
</dbReference>
<organism evidence="18 19">
    <name type="scientific">little egret hepatitis E virus</name>
    <dbReference type="NCBI Taxonomy" id="3070744"/>
    <lineage>
        <taxon>Viruses</taxon>
        <taxon>Riboviria</taxon>
        <taxon>Orthornavirae</taxon>
        <taxon>Kitrinoviricota</taxon>
        <taxon>Alsuviricetes</taxon>
        <taxon>Hepelivirales</taxon>
        <taxon>Hepeviridae</taxon>
        <taxon>Orthohepevirinae</taxon>
        <taxon>Avihepevirus</taxon>
        <taxon>Avihepevirus egretti</taxon>
    </lineage>
</organism>
<dbReference type="Gene3D" id="3.40.50.300">
    <property type="entry name" value="P-loop containing nucleotide triphosphate hydrolases"/>
    <property type="match status" value="2"/>
</dbReference>
<dbReference type="SUPFAM" id="SSF56672">
    <property type="entry name" value="DNA/RNA polymerases"/>
    <property type="match status" value="1"/>
</dbReference>
<dbReference type="GO" id="GO:0003723">
    <property type="term" value="F:RNA binding"/>
    <property type="evidence" value="ECO:0007669"/>
    <property type="project" value="InterPro"/>
</dbReference>
<evidence type="ECO:0000313" key="19">
    <source>
        <dbReference type="Proteomes" id="UP000831424"/>
    </source>
</evidence>
<keyword evidence="11" id="KW-0862">Zinc</keyword>
<keyword evidence="3" id="KW-0645">Protease</keyword>
<proteinExistence type="predicted"/>
<dbReference type="GO" id="GO:0008234">
    <property type="term" value="F:cysteine-type peptidase activity"/>
    <property type="evidence" value="ECO:0007669"/>
    <property type="project" value="UniProtKB-KW"/>
</dbReference>
<dbReference type="InterPro" id="IPR043502">
    <property type="entry name" value="DNA/RNA_pol_sf"/>
</dbReference>
<keyword evidence="4" id="KW-0808">Transferase</keyword>
<keyword evidence="19" id="KW-1185">Reference proteome</keyword>
<evidence type="ECO:0000256" key="3">
    <source>
        <dbReference type="ARBA" id="ARBA00022670"/>
    </source>
</evidence>
<accession>A0AA47YVB3</accession>
<evidence type="ECO:0000259" key="16">
    <source>
        <dbReference type="PROSITE" id="PS51657"/>
    </source>
</evidence>
<dbReference type="InterPro" id="IPR027351">
    <property type="entry name" value="(+)RNA_virus_helicase_core_dom"/>
</dbReference>
<keyword evidence="8" id="KW-0378">Hydrolase</keyword>
<dbReference type="Gene3D" id="3.40.220.10">
    <property type="entry name" value="Leucine Aminopeptidase, subunit E, domain 1"/>
    <property type="match status" value="1"/>
</dbReference>
<dbReference type="GO" id="GO:0039694">
    <property type="term" value="P:viral RNA genome replication"/>
    <property type="evidence" value="ECO:0007669"/>
    <property type="project" value="InterPro"/>
</dbReference>
<dbReference type="PROSITE" id="PS51154">
    <property type="entry name" value="MACRO"/>
    <property type="match status" value="1"/>
</dbReference>
<evidence type="ECO:0000256" key="10">
    <source>
        <dbReference type="ARBA" id="ARBA00022807"/>
    </source>
</evidence>
<dbReference type="SMART" id="SM00506">
    <property type="entry name" value="A1pp"/>
    <property type="match status" value="1"/>
</dbReference>
<dbReference type="GO" id="GO:0006351">
    <property type="term" value="P:DNA-templated transcription"/>
    <property type="evidence" value="ECO:0007669"/>
    <property type="project" value="InterPro"/>
</dbReference>
<feature type="domain" description="Macro" evidence="15">
    <location>
        <begin position="593"/>
        <end position="744"/>
    </location>
</feature>
<evidence type="ECO:0000259" key="14">
    <source>
        <dbReference type="PROSITE" id="PS50507"/>
    </source>
</evidence>
<dbReference type="Pfam" id="PF00978">
    <property type="entry name" value="RdRP_2"/>
    <property type="match status" value="1"/>
</dbReference>
<keyword evidence="6" id="KW-0479">Metal-binding</keyword>
<dbReference type="SUPFAM" id="SSF52540">
    <property type="entry name" value="P-loop containing nucleoside triphosphate hydrolases"/>
    <property type="match status" value="2"/>
</dbReference>
<evidence type="ECO:0000256" key="5">
    <source>
        <dbReference type="ARBA" id="ARBA00022695"/>
    </source>
</evidence>
<dbReference type="InterPro" id="IPR002588">
    <property type="entry name" value="Alphavirus-like_MT_dom"/>
</dbReference>
<dbReference type="GO" id="GO:0008174">
    <property type="term" value="F:mRNA methyltransferase activity"/>
    <property type="evidence" value="ECO:0007669"/>
    <property type="project" value="UniProtKB-UniRule"/>
</dbReference>
<evidence type="ECO:0000256" key="9">
    <source>
        <dbReference type="ARBA" id="ARBA00022806"/>
    </source>
</evidence>
<dbReference type="SUPFAM" id="SSF52949">
    <property type="entry name" value="Macro domain-like"/>
    <property type="match status" value="1"/>
</dbReference>
<protein>
    <submittedName>
        <fullName evidence="18">Non-structural polyprotein</fullName>
    </submittedName>
</protein>
<dbReference type="GO" id="GO:0016556">
    <property type="term" value="P:mRNA modification"/>
    <property type="evidence" value="ECO:0007669"/>
    <property type="project" value="InterPro"/>
</dbReference>
<evidence type="ECO:0000256" key="1">
    <source>
        <dbReference type="ARBA" id="ARBA00001946"/>
    </source>
</evidence>
<feature type="domain" description="RdRp catalytic" evidence="14">
    <location>
        <begin position="1280"/>
        <end position="1391"/>
    </location>
</feature>
<evidence type="ECO:0000313" key="18">
    <source>
        <dbReference type="EMBL" id="APA34844.1"/>
    </source>
</evidence>
<keyword evidence="12" id="KW-0067">ATP-binding</keyword>
<feature type="domain" description="Alphavirus-like MT" evidence="17">
    <location>
        <begin position="56"/>
        <end position="239"/>
    </location>
</feature>
<dbReference type="PROSITE" id="PS51657">
    <property type="entry name" value="PSRV_HELICASE"/>
    <property type="match status" value="1"/>
</dbReference>
<keyword evidence="13" id="KW-0693">Viral RNA replication</keyword>
<dbReference type="PROSITE" id="PS51743">
    <property type="entry name" value="ALPHAVIRUS_MT"/>
    <property type="match status" value="1"/>
</dbReference>
<dbReference type="InterPro" id="IPR043472">
    <property type="entry name" value="Macro_dom-like"/>
</dbReference>
<evidence type="ECO:0000259" key="17">
    <source>
        <dbReference type="PROSITE" id="PS51743"/>
    </source>
</evidence>
<evidence type="ECO:0000259" key="15">
    <source>
        <dbReference type="PROSITE" id="PS51154"/>
    </source>
</evidence>
<dbReference type="InterPro" id="IPR007094">
    <property type="entry name" value="RNA-dir_pol_PSvirus"/>
</dbReference>
<dbReference type="PROSITE" id="PS50507">
    <property type="entry name" value="RDRP_SSRNA_POS"/>
    <property type="match status" value="1"/>
</dbReference>
<name>A0AA47YVB3_9VIRU</name>
<evidence type="ECO:0000256" key="8">
    <source>
        <dbReference type="ARBA" id="ARBA00022801"/>
    </source>
</evidence>
<sequence>MDVSPYADSKGVRTAVEAAALQAVQTSLRNAHVVTPFLTRRQTEDLLELFGGVQLRFEPTKVWGHPVQRVVHNFLEQYVCKRAGPGALKLVRTLVASTSAKAAHRCFLPAVGRDAQRWNTAPRRGLANYIRRAMANGVKSTREFCQLGFTVCDHPAEVGLALYSLQDVDPADVVCAMAKHKMNTLFAVLHLPHEALLPSGNYVSRYYRVVSAGGNLIVTYNDDTSAGYVHNRKNILKWVEVTSVRGRHSAVFERVRSVGCHFVIQITLTDPCSMPYTPYTTIDTLYVRNVFGPALKSSLFGPKCCSDAKFVPVPRDIWQRLMMFGTTLDDEAFCCSRLMTYLRGISNKVVVGNVVANRGWRAEDEQLTTVIIAAYLTICHQRWVRTQGIAKGIKRLQAEHAQTFWFRVWEFFTNRPGTVPGYSVDFYRMLASWISGGLIIDVQGKVFDLRLRCGCCCLPNSRDSDWGILDTNGDEVEEFPHKCKEWHIRPVAAGTSVNAKQVVVRASSEEDLIVLDHTPTGVVVPSLRELAARAIGFKSLAKPPELMAPTPGVVQRPAVVAATRDASICAANQLPSPAEPDPNRPPINPGRPNLSARVLLILPDGARIIVGDLFNSAAKWLVNAANKNHRPGGGVCGQFYRRWPQLWPVWGTSIRTSSGDVYFQRADRWVIHAPAPDARVQPVTTEELIEVYAATAEREGNAAYPVLGSGIFGCDFMASVCAWLSTRRPEDELYIHPSDLDRYNPQMLPPGLLGAGPPKTVEISPGAAEIANLGLTTEPDPYCRYTRGIQVQPGPITYRFIAGVPGSGKSTSVDHTDAVVVAPTRTLVDGWVARGAVAYTPHKALSKVAGRRVIFDEAPSVPKHLLLALIQPAAEVLLLGDPNQIPAIDFDDRMISQAIDTIFEPTEWRNITHRCPQDVCRYISADYPGITTTSTVVRSVMFDGPIVGQKIVFTQAAKAANPGSVTVHEAQGCTYDRVTLIATMDARGLIATSRAHAIVALTRHTKVCRVVDEGGALVDVGVTDAMFLSIEMQLVHVRPALPARIERAHPPDPDGTPVFTAVQTDVTARLTAEVIGHQPLELAAVNPQCPPLEQGLLFMPERLDGKDEIVVMRLSDTVHCRVAAPTSRLAIINTLVGRYGRETKLSEESYSVREVLAQYIPCLKPCPPTTVEYMELVQAMEDKGQTGALVLELTDDSKARFRISFFQKDCAKYTLDEPLCHGKVGQGISAWPKTLCHLFGPWFRSIEKQIVQNLPPGVFYGDLYVESELHAAVMCVPPDVQVFENDFSEFDSTQNNVSLDLETLLLTEAGMPKWMVELYRLVRQYWTLTAPKEALRGCWKKHSGEPGTLLWNTVWNMAAVSYVYDFERRYVACFKGDDSVVLAGEVLPRPGGQSLIAGCGLKMKDKVGRIGVYSNLIVAPGVGVVKDVLRYWARLTEKNFGPTEERMLELRDAAADFVQQVRYEGKEMLMVELCAAYYGTTRGFMEVTWQGILAVAEGRAGLNTYRMPVLNIEGGDK</sequence>
<dbReference type="GO" id="GO:0005524">
    <property type="term" value="F:ATP binding"/>
    <property type="evidence" value="ECO:0007669"/>
    <property type="project" value="UniProtKB-KW"/>
</dbReference>
<reference evidence="18 19" key="1">
    <citation type="journal article" date="2016" name="Infect. Genet. Evol.">
        <title>A novel avian-like hepatitis E virus in wild aquatic bird, little egret (Egretta garzetta), in Hungary.</title>
        <authorList>
            <person name="Reuter G."/>
            <person name="Boros A."/>
            <person name="Matics R."/>
            <person name="Kapusinszky B."/>
            <person name="Delwart E."/>
            <person name="Pankovics P."/>
        </authorList>
    </citation>
    <scope>NUCLEOTIDE SEQUENCE [LARGE SCALE GENOMIC DNA]</scope>
    <source>
        <strain evidence="19">little egret/kocsag02/2014/HUN</strain>
    </source>
</reference>
<dbReference type="InterPro" id="IPR027417">
    <property type="entry name" value="P-loop_NTPase"/>
</dbReference>
<dbReference type="GO" id="GO:0004386">
    <property type="term" value="F:helicase activity"/>
    <property type="evidence" value="ECO:0007669"/>
    <property type="project" value="UniProtKB-KW"/>
</dbReference>
<dbReference type="GO" id="GO:0006508">
    <property type="term" value="P:proteolysis"/>
    <property type="evidence" value="ECO:0007669"/>
    <property type="project" value="UniProtKB-KW"/>
</dbReference>
<evidence type="ECO:0000256" key="7">
    <source>
        <dbReference type="ARBA" id="ARBA00022741"/>
    </source>
</evidence>
<keyword evidence="9" id="KW-0347">Helicase</keyword>